<keyword evidence="8" id="KW-1185">Reference proteome</keyword>
<evidence type="ECO:0000259" key="6">
    <source>
        <dbReference type="Pfam" id="PF04357"/>
    </source>
</evidence>
<dbReference type="RefSeq" id="WP_186892728.1">
    <property type="nucleotide sequence ID" value="NZ_JACOFU010000013.1"/>
</dbReference>
<evidence type="ECO:0000256" key="5">
    <source>
        <dbReference type="SAM" id="Phobius"/>
    </source>
</evidence>
<dbReference type="Proteomes" id="UP000643610">
    <property type="component" value="Unassembled WGS sequence"/>
</dbReference>
<gene>
    <name evidence="7" type="ORF">H8K33_19425</name>
</gene>
<evidence type="ECO:0000313" key="8">
    <source>
        <dbReference type="Proteomes" id="UP000643610"/>
    </source>
</evidence>
<keyword evidence="4 5" id="KW-0472">Membrane</keyword>
<dbReference type="Pfam" id="PF04357">
    <property type="entry name" value="TamB"/>
    <property type="match status" value="1"/>
</dbReference>
<dbReference type="InterPro" id="IPR007452">
    <property type="entry name" value="TamB_C"/>
</dbReference>
<evidence type="ECO:0000256" key="4">
    <source>
        <dbReference type="ARBA" id="ARBA00023136"/>
    </source>
</evidence>
<evidence type="ECO:0000256" key="3">
    <source>
        <dbReference type="ARBA" id="ARBA00022989"/>
    </source>
</evidence>
<keyword evidence="3 5" id="KW-1133">Transmembrane helix</keyword>
<comment type="caution">
    <text evidence="7">The sequence shown here is derived from an EMBL/GenBank/DDBJ whole genome shotgun (WGS) entry which is preliminary data.</text>
</comment>
<feature type="transmembrane region" description="Helical" evidence="5">
    <location>
        <begin position="35"/>
        <end position="54"/>
    </location>
</feature>
<protein>
    <submittedName>
        <fullName evidence="7">Translocation/assembly module TamB domain-containing protein</fullName>
    </submittedName>
</protein>
<keyword evidence="2 5" id="KW-0812">Transmembrane</keyword>
<dbReference type="EMBL" id="JACOFU010000013">
    <property type="protein sequence ID" value="MBC3833683.1"/>
    <property type="molecule type" value="Genomic_DNA"/>
</dbReference>
<organism evidence="7 8">
    <name type="scientific">Undibacterium amnicola</name>
    <dbReference type="NCBI Taxonomy" id="1834038"/>
    <lineage>
        <taxon>Bacteria</taxon>
        <taxon>Pseudomonadati</taxon>
        <taxon>Pseudomonadota</taxon>
        <taxon>Betaproteobacteria</taxon>
        <taxon>Burkholderiales</taxon>
        <taxon>Oxalobacteraceae</taxon>
        <taxon>Undibacterium</taxon>
    </lineage>
</organism>
<dbReference type="PANTHER" id="PTHR36985">
    <property type="entry name" value="TRANSLOCATION AND ASSEMBLY MODULE SUBUNIT TAMB"/>
    <property type="match status" value="1"/>
</dbReference>
<sequence>MSNQDQSTQQQDEASAREVVSETAFVKARKPKRKFLIGFGVLILIFVLALFFVVQTQIGSRFFLNSVESLSGGRVAFGEVNGRLADQLRIDEFVYQDVQQKIRISGLNVEWKAWTLLLGRVDITNVSISTLRIASVPSKNVLTMPLSLQLPARIVIRQAAIGRLVLTELGADGQEVKPLELKAIIGSLDSSDLVHQLTAQVDSAWGGLHLKGQVQTNTPFQVQGEFTYRGQPNQDLPKVLIQGNLSGSLQDLRMQAQSVAKTKDGVIANPEQQASADMQLHLAPFSGTPLRSARLKIIDLNPQWINQHAPSAMLDIDLDLQPPKVQVPAKIMPTPVVQTTALNGEIRIRNRAPQTIDKQGLPLKSFTSALEWQADQLTLRKTVLELLSGTVAAESKLQFRPAQLPLLDASLILKDINLAQIDSRLRQSSIQGNVQLQAKEHHRIDFQAQLREPRASLNADASFLLNAAGDNGLLQLKRFELQAEQASLVGSGEINFEGKQVFKLQAKMTQFNPAHWWLAPQGKLDGEVNVQGSLAAKAIVKLQLPGVSGELSGHKFSASGRVDWQQSTSVMFEQLEMQWGANTLSANGAIGNSQSQLQLHVRADELALFESLTGFSLTGVARADAVVSGSLDALSATVKLHAEDLRSASGFALAQLDGDLQLGTNPQDPLKLQLIAKDIKSAGISLQAEQKNTQGLTLEKRRNLLEQLQISVNGSLRQHTIEARAQFDQGQGRLLSMQAQGGMLALAEVNNSSKRSSKASIQENLDVANTWLGQLLQFKLSGFGAQSGSSMPAEDMVLQAAMNLRLSPSKLSLGAAQFAGGFGKLNLDHLEWTPKSLSTKAKWDALPVMAIAHLIKPQDSLHGDIRLGVNWDLQLKDLVRGELQVQRQSGDLYVPDADGTGQPMSLGLSELSAQLQAGGLVAGSGAERVRIQFSGLGSRLGNWRANVETQIQNQNDKWTFHSDAPMKGELHAAIPELQWLAGQLSADFAVKGALNLDANFGGTFSHPVYRASMDGRNLELAFASEGLLFPNGELRAQLNQDILTIERLRFTNKVNFVPKFEQLQDLNWAGREGEFVAAGEVNWREQTGSIQADWKNFPLLQRKDRWLVVSGQAKIEQLDNAWALIGKLRADAAYFKLPKLPPPSLSGDVLVSKGVKLVDEDVELDGDKKVFKTKLDLQIDMGPRFVFVGRGLDTALTGTIRLRSTDNSPVHASGSIITNGGQYEGYGQQLEIERGILNFQGSPGNPSLNIRALRKGLAVEAGVDVTGTVANPQVRLVSEPNVPDSEKISWLVLGRESEQVGTADASLLLSAAGAIFGGDGSRNIPRELVQGLGFDEFSIGPAESAGSSKLPNQTIAGATSIGASSNDKVVNIGKRLKPGLVLSVERGVSDASGALKLSWQLSKRIRFIGRSGTDNSADVKYSFSFN</sequence>
<feature type="domain" description="Translocation and assembly module TamB C-terminal" evidence="6">
    <location>
        <begin position="1070"/>
        <end position="1425"/>
    </location>
</feature>
<reference evidence="7 8" key="1">
    <citation type="submission" date="2020-08" db="EMBL/GenBank/DDBJ databases">
        <title>Novel species isolated from subtropical streams in China.</title>
        <authorList>
            <person name="Lu H."/>
        </authorList>
    </citation>
    <scope>NUCLEOTIDE SEQUENCE [LARGE SCALE GENOMIC DNA]</scope>
    <source>
        <strain evidence="7 8">KCTC 52442</strain>
    </source>
</reference>
<evidence type="ECO:0000256" key="1">
    <source>
        <dbReference type="ARBA" id="ARBA00004167"/>
    </source>
</evidence>
<accession>A0ABR6XW42</accession>
<proteinExistence type="predicted"/>
<name>A0ABR6XW42_9BURK</name>
<evidence type="ECO:0000256" key="2">
    <source>
        <dbReference type="ARBA" id="ARBA00022692"/>
    </source>
</evidence>
<comment type="subcellular location">
    <subcellularLocation>
        <location evidence="1">Membrane</location>
        <topology evidence="1">Single-pass membrane protein</topology>
    </subcellularLocation>
</comment>
<evidence type="ECO:0000313" key="7">
    <source>
        <dbReference type="EMBL" id="MBC3833683.1"/>
    </source>
</evidence>
<dbReference type="PANTHER" id="PTHR36985:SF1">
    <property type="entry name" value="TRANSLOCATION AND ASSEMBLY MODULE SUBUNIT TAMB"/>
    <property type="match status" value="1"/>
</dbReference>